<organism evidence="8 9">
    <name type="scientific">Ruminiclostridium cellobioparum subsp. termitidis CT1112</name>
    <dbReference type="NCBI Taxonomy" id="1195236"/>
    <lineage>
        <taxon>Bacteria</taxon>
        <taxon>Bacillati</taxon>
        <taxon>Bacillota</taxon>
        <taxon>Clostridia</taxon>
        <taxon>Eubacteriales</taxon>
        <taxon>Oscillospiraceae</taxon>
        <taxon>Ruminiclostridium</taxon>
    </lineage>
</organism>
<dbReference type="InterPro" id="IPR000209">
    <property type="entry name" value="Peptidase_S8/S53_dom"/>
</dbReference>
<keyword evidence="2 5" id="KW-0645">Protease</keyword>
<dbReference type="GO" id="GO:0006508">
    <property type="term" value="P:proteolysis"/>
    <property type="evidence" value="ECO:0007669"/>
    <property type="project" value="UniProtKB-KW"/>
</dbReference>
<dbReference type="Proteomes" id="UP000014155">
    <property type="component" value="Unassembled WGS sequence"/>
</dbReference>
<feature type="active site" description="Charge relay system" evidence="5">
    <location>
        <position position="221"/>
    </location>
</feature>
<evidence type="ECO:0000313" key="9">
    <source>
        <dbReference type="Proteomes" id="UP000014155"/>
    </source>
</evidence>
<feature type="active site" description="Charge relay system" evidence="5">
    <location>
        <position position="33"/>
    </location>
</feature>
<dbReference type="EMBL" id="AORV01000058">
    <property type="protein sequence ID" value="EMS70287.1"/>
    <property type="molecule type" value="Genomic_DNA"/>
</dbReference>
<keyword evidence="9" id="KW-1185">Reference proteome</keyword>
<dbReference type="InterPro" id="IPR023827">
    <property type="entry name" value="Peptidase_S8_Asp-AS"/>
</dbReference>
<dbReference type="InterPro" id="IPR015500">
    <property type="entry name" value="Peptidase_S8_subtilisin-rel"/>
</dbReference>
<dbReference type="STRING" id="1195236.CTER_4081"/>
<evidence type="ECO:0000256" key="4">
    <source>
        <dbReference type="ARBA" id="ARBA00022825"/>
    </source>
</evidence>
<dbReference type="SUPFAM" id="SSF52743">
    <property type="entry name" value="Subtilisin-like"/>
    <property type="match status" value="1"/>
</dbReference>
<proteinExistence type="inferred from homology"/>
<dbReference type="Gene3D" id="3.40.50.200">
    <property type="entry name" value="Peptidase S8/S53 domain"/>
    <property type="match status" value="1"/>
</dbReference>
<dbReference type="PATRIC" id="fig|1195236.3.peg.4297"/>
<gene>
    <name evidence="8" type="ORF">CTER_4081</name>
</gene>
<comment type="similarity">
    <text evidence="1 5">Belongs to the peptidase S8 family.</text>
</comment>
<keyword evidence="3 5" id="KW-0378">Hydrolase</keyword>
<dbReference type="Gene3D" id="3.40.50.300">
    <property type="entry name" value="P-loop containing nucleotide triphosphate hydrolases"/>
    <property type="match status" value="1"/>
</dbReference>
<keyword evidence="4 5" id="KW-0720">Serine protease</keyword>
<dbReference type="PANTHER" id="PTHR43806:SF7">
    <property type="entry name" value="MEMBRANE-BOUND TRANSCRIPTION FACTOR SITE-1 PROTEASE"/>
    <property type="match status" value="1"/>
</dbReference>
<feature type="domain" description="Peptidase S8/S53" evidence="6">
    <location>
        <begin position="24"/>
        <end position="246"/>
    </location>
</feature>
<reference evidence="8 9" key="1">
    <citation type="journal article" date="2013" name="Genome Announc.">
        <title>Draft Genome Sequence of the Cellulolytic, Mesophilic, Anaerobic Bacterium Clostridium termitidis Strain CT1112 (DSM 5398).</title>
        <authorList>
            <person name="Lal S."/>
            <person name="Ramachandran U."/>
            <person name="Zhang X."/>
            <person name="Munir R."/>
            <person name="Sparling R."/>
            <person name="Levin D.B."/>
        </authorList>
    </citation>
    <scope>NUCLEOTIDE SEQUENCE [LARGE SCALE GENOMIC DNA]</scope>
    <source>
        <strain evidence="8 9">CT1112</strain>
    </source>
</reference>
<evidence type="ECO:0000256" key="3">
    <source>
        <dbReference type="ARBA" id="ARBA00022801"/>
    </source>
</evidence>
<evidence type="ECO:0008006" key="10">
    <source>
        <dbReference type="Google" id="ProtNLM"/>
    </source>
</evidence>
<name>S0FGN2_RUMCE</name>
<dbReference type="PROSITE" id="PS51892">
    <property type="entry name" value="SUBTILASE"/>
    <property type="match status" value="1"/>
</dbReference>
<dbReference type="PRINTS" id="PR00723">
    <property type="entry name" value="SUBTILISIN"/>
</dbReference>
<dbReference type="InterPro" id="IPR036852">
    <property type="entry name" value="Peptidase_S8/S53_dom_sf"/>
</dbReference>
<dbReference type="AlphaFoldDB" id="S0FGN2"/>
<sequence>MREYGSIHINNTTVHDAPWWHNKGTGVRVAVIDSGMDLNNKIFFNKKISGAAVKVTPESSGVTAGEFRDEIGHGTAVASILLGYVPGIELFILKITEGTSFTTRQSNLTMALEYIINMEDKPDIIHISNGMLLCEDKKELEALIDQLAAQGMIIVSAFDNMGGLSYPASFKNVIGIDTTGEYNKDIQYDFIENSDINIRGCLKKSKLPWIGLEYMIAEGASFTAPIFTAFAARILEQEKTNTAGILSALEEYATRILRNEIKTKACSVPKEFIKKAAVFPINKEIHGLLEYRDMLGFEITGLYDTKYTRNNTRKFLERISCTGISPGFIHEINAGDEFDTFILGHVRELEKLEGQPYTRTVIDFCIKNKKNLVTLDFLPNYAEVEELFRESSLEYWHPYKILFDFADSNSGKLNISSTPTVGVFGTSSKQGKFSLQLKLRKQLAEKGYNVGQIGTEPQSELFGFDAAVPVGLHSPVELDAYSAVCLFNSVIKDVDARGYDIIVMGGQSGIIPYDFRNIRYYTLYQNEILLSNAFDAVILCVNADDDIDFIKRAISYIEAANRTCVCLLVVFPARKTVSYLTNDFVYTPVASAELQDIRGEFEHKLNRKCCSLNDEYIADYIINYLSSDGMEGQ</sequence>
<dbReference type="eggNOG" id="COG1404">
    <property type="taxonomic scope" value="Bacteria"/>
</dbReference>
<evidence type="ECO:0000259" key="7">
    <source>
        <dbReference type="Pfam" id="PF07755"/>
    </source>
</evidence>
<dbReference type="GO" id="GO:0004252">
    <property type="term" value="F:serine-type endopeptidase activity"/>
    <property type="evidence" value="ECO:0007669"/>
    <property type="project" value="UniProtKB-UniRule"/>
</dbReference>
<evidence type="ECO:0000259" key="6">
    <source>
        <dbReference type="Pfam" id="PF00082"/>
    </source>
</evidence>
<evidence type="ECO:0000313" key="8">
    <source>
        <dbReference type="EMBL" id="EMS70287.1"/>
    </source>
</evidence>
<feature type="active site" description="Charge relay system" evidence="5">
    <location>
        <position position="73"/>
    </location>
</feature>
<dbReference type="InterPro" id="IPR050131">
    <property type="entry name" value="Peptidase_S8_subtilisin-like"/>
</dbReference>
<evidence type="ECO:0000256" key="1">
    <source>
        <dbReference type="ARBA" id="ARBA00011073"/>
    </source>
</evidence>
<dbReference type="PROSITE" id="PS00136">
    <property type="entry name" value="SUBTILASE_ASP"/>
    <property type="match status" value="1"/>
</dbReference>
<dbReference type="InterPro" id="IPR035086">
    <property type="entry name" value="DgcN-like_C"/>
</dbReference>
<dbReference type="Pfam" id="PF07755">
    <property type="entry name" value="DUF1611"/>
    <property type="match status" value="1"/>
</dbReference>
<protein>
    <recommendedName>
        <fullName evidence="10">DUF1611 domain-containing protein</fullName>
    </recommendedName>
</protein>
<dbReference type="Pfam" id="PF00082">
    <property type="entry name" value="Peptidase_S8"/>
    <property type="match status" value="1"/>
</dbReference>
<dbReference type="RefSeq" id="WP_004628921.1">
    <property type="nucleotide sequence ID" value="NZ_AORV01000058.1"/>
</dbReference>
<evidence type="ECO:0000256" key="5">
    <source>
        <dbReference type="PROSITE-ProRule" id="PRU01240"/>
    </source>
</evidence>
<dbReference type="InterPro" id="IPR027417">
    <property type="entry name" value="P-loop_NTPase"/>
</dbReference>
<dbReference type="eggNOG" id="COG3367">
    <property type="taxonomic scope" value="Bacteria"/>
</dbReference>
<feature type="domain" description="D-glutamate N-acetyltransferase-like C-terminal" evidence="7">
    <location>
        <begin position="416"/>
        <end position="544"/>
    </location>
</feature>
<evidence type="ECO:0000256" key="2">
    <source>
        <dbReference type="ARBA" id="ARBA00022670"/>
    </source>
</evidence>
<accession>S0FGN2</accession>
<dbReference type="SUPFAM" id="SSF52540">
    <property type="entry name" value="P-loop containing nucleoside triphosphate hydrolases"/>
    <property type="match status" value="1"/>
</dbReference>
<dbReference type="PANTHER" id="PTHR43806">
    <property type="entry name" value="PEPTIDASE S8"/>
    <property type="match status" value="1"/>
</dbReference>
<comment type="caution">
    <text evidence="8">The sequence shown here is derived from an EMBL/GenBank/DDBJ whole genome shotgun (WGS) entry which is preliminary data.</text>
</comment>